<reference evidence="2" key="1">
    <citation type="submission" date="2015-12" db="EMBL/GenBank/DDBJ databases">
        <title>De novo transcriptome assembly of four potential Pierce s Disease insect vectors from Arizona vineyards.</title>
        <authorList>
            <person name="Tassone E.E."/>
        </authorList>
    </citation>
    <scope>NUCLEOTIDE SEQUENCE</scope>
</reference>
<feature type="domain" description="Mutator-like transposase" evidence="1">
    <location>
        <begin position="7"/>
        <end position="120"/>
    </location>
</feature>
<evidence type="ECO:0000259" key="1">
    <source>
        <dbReference type="Pfam" id="PF20700"/>
    </source>
</evidence>
<organism evidence="2">
    <name type="scientific">Clastoptera arizonana</name>
    <name type="common">Arizona spittle bug</name>
    <dbReference type="NCBI Taxonomy" id="38151"/>
    <lineage>
        <taxon>Eukaryota</taxon>
        <taxon>Metazoa</taxon>
        <taxon>Ecdysozoa</taxon>
        <taxon>Arthropoda</taxon>
        <taxon>Hexapoda</taxon>
        <taxon>Insecta</taxon>
        <taxon>Pterygota</taxon>
        <taxon>Neoptera</taxon>
        <taxon>Paraneoptera</taxon>
        <taxon>Hemiptera</taxon>
        <taxon>Auchenorrhyncha</taxon>
        <taxon>Cercopoidea</taxon>
        <taxon>Clastopteridae</taxon>
        <taxon>Clastoptera</taxon>
    </lineage>
</organism>
<dbReference type="Pfam" id="PF20700">
    <property type="entry name" value="Mutator"/>
    <property type="match status" value="1"/>
</dbReference>
<evidence type="ECO:0000313" key="2">
    <source>
        <dbReference type="EMBL" id="JAS16090.1"/>
    </source>
</evidence>
<sequence>MIMDMVILKKFLSGMPCKICLKYNTDVSVSPVIGFSQKNTITCNACFESYGFKSSAKLENVSATKQPYDVNRRIIQTFSSMGKGHMALETFSIGMNMPCISHLAYDKHITNLSKECEGYRKVSKI</sequence>
<dbReference type="AlphaFoldDB" id="A0A1B6CRJ9"/>
<dbReference type="EMBL" id="GEDC01014008">
    <property type="protein sequence ID" value="JAS23290.1"/>
    <property type="molecule type" value="Transcribed_RNA"/>
</dbReference>
<proteinExistence type="predicted"/>
<dbReference type="EMBL" id="GEDC01021208">
    <property type="protein sequence ID" value="JAS16090.1"/>
    <property type="molecule type" value="Transcribed_RNA"/>
</dbReference>
<name>A0A1B6CRJ9_9HEMI</name>
<dbReference type="InterPro" id="IPR049012">
    <property type="entry name" value="Mutator_transp_dom"/>
</dbReference>
<evidence type="ECO:0000313" key="3">
    <source>
        <dbReference type="EMBL" id="JAS23290.1"/>
    </source>
</evidence>
<protein>
    <recommendedName>
        <fullName evidence="1">Mutator-like transposase domain-containing protein</fullName>
    </recommendedName>
</protein>
<accession>A0A1B6CRJ9</accession>
<gene>
    <name evidence="3" type="ORF">g.3944</name>
    <name evidence="2" type="ORF">g.3945</name>
</gene>